<dbReference type="GO" id="GO:0007165">
    <property type="term" value="P:signal transduction"/>
    <property type="evidence" value="ECO:0007669"/>
    <property type="project" value="InterPro"/>
</dbReference>
<organism evidence="2 3">
    <name type="scientific">Tepidimonas thermarum</name>
    <dbReference type="NCBI Taxonomy" id="335431"/>
    <lineage>
        <taxon>Bacteria</taxon>
        <taxon>Pseudomonadati</taxon>
        <taxon>Pseudomonadota</taxon>
        <taxon>Betaproteobacteria</taxon>
        <taxon>Burkholderiales</taxon>
        <taxon>Tepidimonas</taxon>
    </lineage>
</organism>
<evidence type="ECO:0000259" key="1">
    <source>
        <dbReference type="PROSITE" id="PS50851"/>
    </source>
</evidence>
<dbReference type="Gene3D" id="2.40.50.180">
    <property type="entry name" value="CheA-289, Domain 4"/>
    <property type="match status" value="1"/>
</dbReference>
<dbReference type="SMART" id="SM00260">
    <property type="entry name" value="CheW"/>
    <property type="match status" value="1"/>
</dbReference>
<dbReference type="GO" id="GO:0006935">
    <property type="term" value="P:chemotaxis"/>
    <property type="evidence" value="ECO:0007669"/>
    <property type="project" value="InterPro"/>
</dbReference>
<keyword evidence="3" id="KW-1185">Reference proteome</keyword>
<dbReference type="PROSITE" id="PS50851">
    <property type="entry name" value="CHEW"/>
    <property type="match status" value="1"/>
</dbReference>
<evidence type="ECO:0000313" key="2">
    <source>
        <dbReference type="EMBL" id="TSE32334.1"/>
    </source>
</evidence>
<dbReference type="Gene3D" id="2.30.30.40">
    <property type="entry name" value="SH3 Domains"/>
    <property type="match status" value="1"/>
</dbReference>
<proteinExistence type="predicted"/>
<dbReference type="Pfam" id="PF01584">
    <property type="entry name" value="CheW"/>
    <property type="match status" value="1"/>
</dbReference>
<evidence type="ECO:0000313" key="3">
    <source>
        <dbReference type="Proteomes" id="UP000318542"/>
    </source>
</evidence>
<reference evidence="2 3" key="1">
    <citation type="submission" date="2019-07" db="EMBL/GenBank/DDBJ databases">
        <title>Tepidimonas thermarum AA-1 draft genome.</title>
        <authorList>
            <person name="Da Costa M.S."/>
            <person name="Froufe H.J.C."/>
            <person name="Egas C."/>
            <person name="Albuquerque L."/>
        </authorList>
    </citation>
    <scope>NUCLEOTIDE SEQUENCE [LARGE SCALE GENOMIC DNA]</scope>
    <source>
        <strain evidence="2 3">AA-1</strain>
    </source>
</reference>
<dbReference type="SUPFAM" id="SSF50341">
    <property type="entry name" value="CheW-like"/>
    <property type="match status" value="1"/>
</dbReference>
<dbReference type="EMBL" id="VJOL01000001">
    <property type="protein sequence ID" value="TSE32334.1"/>
    <property type="molecule type" value="Genomic_DNA"/>
</dbReference>
<dbReference type="InterPro" id="IPR002545">
    <property type="entry name" value="CheW-lke_dom"/>
</dbReference>
<accession>A0A554X925</accession>
<dbReference type="InterPro" id="IPR036061">
    <property type="entry name" value="CheW-like_dom_sf"/>
</dbReference>
<comment type="caution">
    <text evidence="2">The sequence shown here is derived from an EMBL/GenBank/DDBJ whole genome shotgun (WGS) entry which is preliminary data.</text>
</comment>
<name>A0A554X925_9BURK</name>
<sequence length="838" mass="92338">MSPTSLPVDNYLPYMPDVTRCETSLRELNLMWRLIESSARMVCPTEAQAILPTIAATRAGFDRLERELVRSLVSEKIDNVMAAIGTRAAYVIDIVVRNLYERTADVGFLATDRVLCEFVAGQTRDVEPVRARLLSYRRKYTVYDEILLLDANGNVLVQTDPAHAVEGTHDPLLAQALQADGFVQVFRATDLRPGMGPSLIYAQRMLHPSTRQPVGVLCLVFGFEAEMAGIFRSHRDPRGRSILLLLDGDGTVIASSDEHWIARGTRVPTNPDGAPRLLLHAGREYLVQTRRAAGYQGYQGPLGWQGQVMIPIELAFARDDGSPLDALDPAVASGLLSHARSFSPPLFEVIRATESIRRVVWNGQVVTAGQDVDRQRLKTILDQISETGARSNTLFAQSVRDLYETVLSSNLQQIGLVAHLAVDLLDRNLYERADDCRWWALTPEFRTTLAHPTHPSGAWESVASILRYIHSLYTVYTRLFVYDRDGRILQESRDDGCADAVGTTVDAETLRAVLALPDEQSYWVTPFRVDALSDGHATYTYHAAIRHPDDERQVVGGIGIVFHAQREFLAMLHGAVAERQGALAYLIDRQGRVISSTDPQQPVGSVLEEASPWLDLANGQTVSRVVLYRGQYAVLGASASAGYREFKTSDGYRDDIIAIVVEPLGEVRDARARNSGPQDDWWTQSSGRGCHEYATFFLDGDVLALDAACVREAVPADRMTVAPAGAHPARIGLIPPTANIRLDHFIWVYDLARLLSPTASTRSATEGRQIILVERAGHLFGLLVDELHAVPEFGADDLMEAPFGGAGRQLINRLIRARGGQVLIAVLDSDRLLAATQG</sequence>
<dbReference type="OrthoDB" id="9814866at2"/>
<feature type="domain" description="CheW-like" evidence="1">
    <location>
        <begin position="690"/>
        <end position="838"/>
    </location>
</feature>
<dbReference type="Proteomes" id="UP000318542">
    <property type="component" value="Unassembled WGS sequence"/>
</dbReference>
<dbReference type="RefSeq" id="WP_143899802.1">
    <property type="nucleotide sequence ID" value="NZ_VJOL01000001.1"/>
</dbReference>
<protein>
    <submittedName>
        <fullName evidence="2">Cache domain protein</fullName>
    </submittedName>
</protein>
<gene>
    <name evidence="2" type="ORF">Tther_00121</name>
</gene>
<dbReference type="AlphaFoldDB" id="A0A554X925"/>